<evidence type="ECO:0000313" key="5">
    <source>
        <dbReference type="EMBL" id="MBB5351397.1"/>
    </source>
</evidence>
<dbReference type="EMBL" id="JACHFD010000006">
    <property type="protein sequence ID" value="MBB5351397.1"/>
    <property type="molecule type" value="Genomic_DNA"/>
</dbReference>
<dbReference type="Proteomes" id="UP000557717">
    <property type="component" value="Unassembled WGS sequence"/>
</dbReference>
<gene>
    <name evidence="5" type="ORF">HNR46_001633</name>
</gene>
<feature type="compositionally biased region" description="Pro residues" evidence="1">
    <location>
        <begin position="60"/>
        <end position="72"/>
    </location>
</feature>
<keyword evidence="2" id="KW-0812">Transmembrane</keyword>
<organism evidence="5 6">
    <name type="scientific">Haloferula luteola</name>
    <dbReference type="NCBI Taxonomy" id="595692"/>
    <lineage>
        <taxon>Bacteria</taxon>
        <taxon>Pseudomonadati</taxon>
        <taxon>Verrucomicrobiota</taxon>
        <taxon>Verrucomicrobiia</taxon>
        <taxon>Verrucomicrobiales</taxon>
        <taxon>Verrucomicrobiaceae</taxon>
        <taxon>Haloferula</taxon>
    </lineage>
</organism>
<keyword evidence="2" id="KW-0472">Membrane</keyword>
<feature type="region of interest" description="Disordered" evidence="1">
    <location>
        <begin position="1"/>
        <end position="20"/>
    </location>
</feature>
<keyword evidence="6" id="KW-1185">Reference proteome</keyword>
<evidence type="ECO:0000259" key="4">
    <source>
        <dbReference type="Pfam" id="PF14237"/>
    </source>
</evidence>
<feature type="transmembrane region" description="Helical" evidence="2">
    <location>
        <begin position="154"/>
        <end position="180"/>
    </location>
</feature>
<dbReference type="Pfam" id="PF13828">
    <property type="entry name" value="DUF4190"/>
    <property type="match status" value="1"/>
</dbReference>
<dbReference type="InterPro" id="IPR025640">
    <property type="entry name" value="GYF_2"/>
</dbReference>
<feature type="domain" description="DUF4190" evidence="3">
    <location>
        <begin position="103"/>
        <end position="171"/>
    </location>
</feature>
<feature type="transmembrane region" description="Helical" evidence="2">
    <location>
        <begin position="103"/>
        <end position="133"/>
    </location>
</feature>
<feature type="domain" description="GYF" evidence="4">
    <location>
        <begin position="4"/>
        <end position="54"/>
    </location>
</feature>
<protein>
    <recommendedName>
        <fullName evidence="7">GYF domain-containing protein</fullName>
    </recommendedName>
</protein>
<accession>A0A840UZ49</accession>
<proteinExistence type="predicted"/>
<evidence type="ECO:0000259" key="3">
    <source>
        <dbReference type="Pfam" id="PF13828"/>
    </source>
</evidence>
<evidence type="ECO:0000313" key="6">
    <source>
        <dbReference type="Proteomes" id="UP000557717"/>
    </source>
</evidence>
<feature type="compositionally biased region" description="Low complexity" evidence="1">
    <location>
        <begin position="73"/>
        <end position="83"/>
    </location>
</feature>
<evidence type="ECO:0008006" key="7">
    <source>
        <dbReference type="Google" id="ProtNLM"/>
    </source>
</evidence>
<dbReference type="InterPro" id="IPR025241">
    <property type="entry name" value="DUF4190"/>
</dbReference>
<evidence type="ECO:0000256" key="2">
    <source>
        <dbReference type="SAM" id="Phobius"/>
    </source>
</evidence>
<dbReference type="Pfam" id="PF14237">
    <property type="entry name" value="GYF_2"/>
    <property type="match status" value="1"/>
</dbReference>
<sequence>MSQWYYSHDGQQKGPVPVSELSRLASVGEFDPEKDLVWREGMPDWQPAVTVDDLPFGEPAAPPEVPATPAPPAQEVASPYQAPVSPPAPSAGSTSPVATTSGLAIASLVCGLCGFFTCILWFLSLPIAVAAIITGHMAHSQIRALPAERQGKGLATVGLILGYLSALLAALSAAFGIWIATQTPDQIRGQEIIPENLREEFARQLERQQQFLEQHEESKQP</sequence>
<reference evidence="5 6" key="1">
    <citation type="submission" date="2020-08" db="EMBL/GenBank/DDBJ databases">
        <title>Genomic Encyclopedia of Type Strains, Phase IV (KMG-IV): sequencing the most valuable type-strain genomes for metagenomic binning, comparative biology and taxonomic classification.</title>
        <authorList>
            <person name="Goeker M."/>
        </authorList>
    </citation>
    <scope>NUCLEOTIDE SEQUENCE [LARGE SCALE GENOMIC DNA]</scope>
    <source>
        <strain evidence="5 6">YC6886</strain>
    </source>
</reference>
<feature type="region of interest" description="Disordered" evidence="1">
    <location>
        <begin position="52"/>
        <end position="96"/>
    </location>
</feature>
<dbReference type="AlphaFoldDB" id="A0A840UZ49"/>
<evidence type="ECO:0000256" key="1">
    <source>
        <dbReference type="SAM" id="MobiDB-lite"/>
    </source>
</evidence>
<keyword evidence="2" id="KW-1133">Transmembrane helix</keyword>
<dbReference type="RefSeq" id="WP_184017516.1">
    <property type="nucleotide sequence ID" value="NZ_JACHFD010000006.1"/>
</dbReference>
<comment type="caution">
    <text evidence="5">The sequence shown here is derived from an EMBL/GenBank/DDBJ whole genome shotgun (WGS) entry which is preliminary data.</text>
</comment>
<name>A0A840UZ49_9BACT</name>